<accession>A0A318GVQ7</accession>
<comment type="caution">
    <text evidence="1">The sequence shown here is derived from an EMBL/GenBank/DDBJ whole genome shotgun (WGS) entry which is preliminary data.</text>
</comment>
<organism evidence="1 2">
    <name type="scientific">Sphaerotilus hippei</name>
    <dbReference type="NCBI Taxonomy" id="744406"/>
    <lineage>
        <taxon>Bacteria</taxon>
        <taxon>Pseudomonadati</taxon>
        <taxon>Pseudomonadota</taxon>
        <taxon>Betaproteobacteria</taxon>
        <taxon>Burkholderiales</taxon>
        <taxon>Sphaerotilaceae</taxon>
        <taxon>Sphaerotilus</taxon>
    </lineage>
</organism>
<evidence type="ECO:0000313" key="1">
    <source>
        <dbReference type="EMBL" id="PXW93517.1"/>
    </source>
</evidence>
<gene>
    <name evidence="1" type="ORF">C7444_11928</name>
</gene>
<reference evidence="1 2" key="1">
    <citation type="submission" date="2018-05" db="EMBL/GenBank/DDBJ databases">
        <title>Genomic Encyclopedia of Type Strains, Phase IV (KMG-IV): sequencing the most valuable type-strain genomes for metagenomic binning, comparative biology and taxonomic classification.</title>
        <authorList>
            <person name="Goeker M."/>
        </authorList>
    </citation>
    <scope>NUCLEOTIDE SEQUENCE [LARGE SCALE GENOMIC DNA]</scope>
    <source>
        <strain evidence="1 2">DSM 566</strain>
    </source>
</reference>
<dbReference type="AlphaFoldDB" id="A0A318GVQ7"/>
<dbReference type="EMBL" id="QJJS01000019">
    <property type="protein sequence ID" value="PXW93517.1"/>
    <property type="molecule type" value="Genomic_DNA"/>
</dbReference>
<protein>
    <submittedName>
        <fullName evidence="1">Uncharacterized protein</fullName>
    </submittedName>
</protein>
<evidence type="ECO:0000313" key="2">
    <source>
        <dbReference type="Proteomes" id="UP000247811"/>
    </source>
</evidence>
<dbReference type="RefSeq" id="WP_170130785.1">
    <property type="nucleotide sequence ID" value="NZ_QJJS01000019.1"/>
</dbReference>
<keyword evidence="2" id="KW-1185">Reference proteome</keyword>
<dbReference type="Proteomes" id="UP000247811">
    <property type="component" value="Unassembled WGS sequence"/>
</dbReference>
<sequence>MIAYLSESVCRARFKPAHQDPSFAELLVTNAEQITAAIARRFASGARSIFVLRPTDF</sequence>
<proteinExistence type="predicted"/>
<name>A0A318GVQ7_9BURK</name>